<name>A0ABX5MY01_9BURK</name>
<gene>
    <name evidence="2" type="ORF">C7400_103181</name>
</gene>
<evidence type="ECO:0000256" key="1">
    <source>
        <dbReference type="SAM" id="MobiDB-lite"/>
    </source>
</evidence>
<evidence type="ECO:0000313" key="3">
    <source>
        <dbReference type="Proteomes" id="UP000247515"/>
    </source>
</evidence>
<evidence type="ECO:0000313" key="2">
    <source>
        <dbReference type="EMBL" id="PXX19190.1"/>
    </source>
</evidence>
<reference evidence="2 3" key="1">
    <citation type="submission" date="2018-05" db="EMBL/GenBank/DDBJ databases">
        <title>Genomic Encyclopedia of Type Strains, Phase IV (KMG-V): Genome sequencing to study the core and pangenomes of soil and plant-associated prokaryotes.</title>
        <authorList>
            <person name="Whitman W."/>
        </authorList>
    </citation>
    <scope>NUCLEOTIDE SEQUENCE [LARGE SCALE GENOMIC DNA]</scope>
    <source>
        <strain evidence="2 3">SIr-6563</strain>
    </source>
</reference>
<comment type="caution">
    <text evidence="2">The sequence shown here is derived from an EMBL/GenBank/DDBJ whole genome shotgun (WGS) entry which is preliminary data.</text>
</comment>
<sequence length="103" mass="11165">MHDKAGEKDVTDRTGSTTGVLSEYAPSMNVLLSRGDTAQAASKRNEPAIDDNFVMRNDVNNIFLNSLGMGNPVKNDRQELQHLFTTGALITTMLSLGARTPGR</sequence>
<organism evidence="2 3">
    <name type="scientific">Paraburkholderia tropica</name>
    <dbReference type="NCBI Taxonomy" id="92647"/>
    <lineage>
        <taxon>Bacteria</taxon>
        <taxon>Pseudomonadati</taxon>
        <taxon>Pseudomonadota</taxon>
        <taxon>Betaproteobacteria</taxon>
        <taxon>Burkholderiales</taxon>
        <taxon>Burkholderiaceae</taxon>
        <taxon>Paraburkholderia</taxon>
    </lineage>
</organism>
<feature type="compositionally biased region" description="Basic and acidic residues" evidence="1">
    <location>
        <begin position="1"/>
        <end position="12"/>
    </location>
</feature>
<proteinExistence type="predicted"/>
<dbReference type="EMBL" id="QJJV01000003">
    <property type="protein sequence ID" value="PXX19190.1"/>
    <property type="molecule type" value="Genomic_DNA"/>
</dbReference>
<dbReference type="Proteomes" id="UP000247515">
    <property type="component" value="Unassembled WGS sequence"/>
</dbReference>
<feature type="region of interest" description="Disordered" evidence="1">
    <location>
        <begin position="1"/>
        <end position="20"/>
    </location>
</feature>
<accession>A0ABX5MY01</accession>
<protein>
    <submittedName>
        <fullName evidence="2">Uncharacterized protein</fullName>
    </submittedName>
</protein>
<keyword evidence="3" id="KW-1185">Reference proteome</keyword>